<feature type="region of interest" description="Disordered" evidence="1">
    <location>
        <begin position="36"/>
        <end position="56"/>
    </location>
</feature>
<dbReference type="eggNOG" id="ENOG502S5S7">
    <property type="taxonomic scope" value="Eukaryota"/>
</dbReference>
<dbReference type="OMA" id="NCVESET"/>
<evidence type="ECO:0000313" key="3">
    <source>
        <dbReference type="Proteomes" id="UP000005666"/>
    </source>
</evidence>
<reference evidence="2 3" key="1">
    <citation type="journal article" date="2011" name="Proc. Natl. Acad. Sci. U.S.A.">
        <title>Evolutionary erosion of yeast sex chromosomes by mating-type switching accidents.</title>
        <authorList>
            <person name="Gordon J.L."/>
            <person name="Armisen D."/>
            <person name="Proux-Wera E."/>
            <person name="Oheigeartaigh S.S."/>
            <person name="Byrne K.P."/>
            <person name="Wolfe K.H."/>
        </authorList>
    </citation>
    <scope>NUCLEOTIDE SEQUENCE [LARGE SCALE GENOMIC DNA]</scope>
    <source>
        <strain evidence="3">ATCC 24235 / CBS 4417 / NBRC 1672 / NRRL Y-8282 / UCD 70-5</strain>
    </source>
</reference>
<evidence type="ECO:0000313" key="2">
    <source>
        <dbReference type="EMBL" id="CCE65742.1"/>
    </source>
</evidence>
<dbReference type="KEGG" id="tpf:TPHA_0M01670"/>
<dbReference type="GeneID" id="11531990"/>
<protein>
    <submittedName>
        <fullName evidence="2">Uncharacterized protein</fullName>
    </submittedName>
</protein>
<proteinExistence type="predicted"/>
<dbReference type="Proteomes" id="UP000005666">
    <property type="component" value="Chromosome 13"/>
</dbReference>
<keyword evidence="3" id="KW-1185">Reference proteome</keyword>
<evidence type="ECO:0000256" key="1">
    <source>
        <dbReference type="SAM" id="MobiDB-lite"/>
    </source>
</evidence>
<organism evidence="2 3">
    <name type="scientific">Tetrapisispora phaffii (strain ATCC 24235 / CBS 4417 / NBRC 1672 / NRRL Y-8282 / UCD 70-5)</name>
    <name type="common">Yeast</name>
    <name type="synonym">Fabospora phaffii</name>
    <dbReference type="NCBI Taxonomy" id="1071381"/>
    <lineage>
        <taxon>Eukaryota</taxon>
        <taxon>Fungi</taxon>
        <taxon>Dikarya</taxon>
        <taxon>Ascomycota</taxon>
        <taxon>Saccharomycotina</taxon>
        <taxon>Saccharomycetes</taxon>
        <taxon>Saccharomycetales</taxon>
        <taxon>Saccharomycetaceae</taxon>
        <taxon>Tetrapisispora</taxon>
    </lineage>
</organism>
<dbReference type="EMBL" id="HE612868">
    <property type="protein sequence ID" value="CCE65742.1"/>
    <property type="molecule type" value="Genomic_DNA"/>
</dbReference>
<dbReference type="RefSeq" id="XP_003688176.1">
    <property type="nucleotide sequence ID" value="XM_003688128.1"/>
</dbReference>
<dbReference type="AlphaFoldDB" id="G8C0M7"/>
<dbReference type="OrthoDB" id="4069767at2759"/>
<accession>G8C0M7</accession>
<name>G8C0M7_TETPH</name>
<dbReference type="HOGENOM" id="CLU_937094_0_0_1"/>
<gene>
    <name evidence="2" type="primary">TPHA0M01670</name>
    <name evidence="2" type="ordered locus">TPHA_0M01670</name>
</gene>
<sequence length="271" mass="29686">MSAASGTFNILNNIITCDDIIPIKNNISNEVLDAGKESHPAAPEAGEGSALTSSSEDADLLFSPLGDLTSDNTDGEDEEDEYCHGLLSPVYFHAEYPKRFHHNNPMNSDAGSVVQNTHSITNNIQNSETDTNSDFWNEVPTTAEEAVAFANNDDELLTIINKNSDKANCVESETSILSSLVTDGLENINNSNNKIKIKNWDSDAYIKLFCYRNKTGNFELKTQIDNPGTSGIGAKNNKIKKIKNGKRKFVRRKSGISQMISTNIGIGEFML</sequence>